<feature type="region of interest" description="Disordered" evidence="1">
    <location>
        <begin position="271"/>
        <end position="291"/>
    </location>
</feature>
<organism evidence="2">
    <name type="scientific">Tanacetum cinerariifolium</name>
    <name type="common">Dalmatian daisy</name>
    <name type="synonym">Chrysanthemum cinerariifolium</name>
    <dbReference type="NCBI Taxonomy" id="118510"/>
    <lineage>
        <taxon>Eukaryota</taxon>
        <taxon>Viridiplantae</taxon>
        <taxon>Streptophyta</taxon>
        <taxon>Embryophyta</taxon>
        <taxon>Tracheophyta</taxon>
        <taxon>Spermatophyta</taxon>
        <taxon>Magnoliopsida</taxon>
        <taxon>eudicotyledons</taxon>
        <taxon>Gunneridae</taxon>
        <taxon>Pentapetalae</taxon>
        <taxon>asterids</taxon>
        <taxon>campanulids</taxon>
        <taxon>Asterales</taxon>
        <taxon>Asteraceae</taxon>
        <taxon>Asteroideae</taxon>
        <taxon>Anthemideae</taxon>
        <taxon>Anthemidinae</taxon>
        <taxon>Tanacetum</taxon>
    </lineage>
</organism>
<evidence type="ECO:0000313" key="2">
    <source>
        <dbReference type="EMBL" id="GEU41152.1"/>
    </source>
</evidence>
<accession>A0A6L2JX69</accession>
<name>A0A6L2JX69_TANCI</name>
<proteinExistence type="predicted"/>
<feature type="compositionally biased region" description="Pro residues" evidence="1">
    <location>
        <begin position="274"/>
        <end position="288"/>
    </location>
</feature>
<comment type="caution">
    <text evidence="2">The sequence shown here is derived from an EMBL/GenBank/DDBJ whole genome shotgun (WGS) entry which is preliminary data.</text>
</comment>
<dbReference type="AlphaFoldDB" id="A0A6L2JX69"/>
<sequence>MSLSKKKEKMTAEKHKGINLLSKVALAEEAQYKEVRKKSLRDFHKTHPSGSGTVTKIAPSAAKSKPSVTNEGTGVKPGVPDVTREESTKKEIGNDEEEEDDEFVKTLSNDTDDEDEIKIKYKAQGDEDENMDQTTSQLYDDVDIWLNKPVTTDEGFNQKEGADAKMTNIQQGNKNPEITLNQVIEDAHVTLSTIPQKTEVPVISSSYSSDLVSKFLNFSDIPHTNAEIVSLIDVHIHHEVPSKKTPTLFTVPVSIITESSPIYSTIIPHSIPSFTPPPPQSTPTPPPITEATNPPSTLLDFASVFQFNNRVSDLEKNVSELKKDDPLKTKVTALIDEYPDAKFISYLSTSIIEWITEQVKNQLP</sequence>
<dbReference type="EMBL" id="BKCJ010001398">
    <property type="protein sequence ID" value="GEU41152.1"/>
    <property type="molecule type" value="Genomic_DNA"/>
</dbReference>
<reference evidence="2" key="1">
    <citation type="journal article" date="2019" name="Sci. Rep.">
        <title>Draft genome of Tanacetum cinerariifolium, the natural source of mosquito coil.</title>
        <authorList>
            <person name="Yamashiro T."/>
            <person name="Shiraishi A."/>
            <person name="Satake H."/>
            <person name="Nakayama K."/>
        </authorList>
    </citation>
    <scope>NUCLEOTIDE SEQUENCE</scope>
</reference>
<evidence type="ECO:0000256" key="1">
    <source>
        <dbReference type="SAM" id="MobiDB-lite"/>
    </source>
</evidence>
<gene>
    <name evidence="2" type="ORF">Tci_013130</name>
</gene>
<feature type="compositionally biased region" description="Basic and acidic residues" evidence="1">
    <location>
        <begin position="82"/>
        <end position="93"/>
    </location>
</feature>
<feature type="region of interest" description="Disordered" evidence="1">
    <location>
        <begin position="38"/>
        <end position="103"/>
    </location>
</feature>
<protein>
    <submittedName>
        <fullName evidence="2">Uncharacterized protein</fullName>
    </submittedName>
</protein>